<accession>A0A370NKG9</accession>
<dbReference type="RefSeq" id="WP_115215471.1">
    <property type="nucleotide sequence ID" value="NZ_QKWJ01000072.1"/>
</dbReference>
<dbReference type="Proteomes" id="UP000255165">
    <property type="component" value="Unassembled WGS sequence"/>
</dbReference>
<dbReference type="AlphaFoldDB" id="A0A370NKG9"/>
<reference evidence="2" key="1">
    <citation type="submission" date="2018-06" db="EMBL/GenBank/DDBJ databases">
        <authorList>
            <person name="Feng T."/>
            <person name="Jeon C.O."/>
        </authorList>
    </citation>
    <scope>NUCLEOTIDE SEQUENCE [LARGE SCALE GENOMIC DNA]</scope>
    <source>
        <strain evidence="2">S23</strain>
    </source>
</reference>
<evidence type="ECO:0000313" key="2">
    <source>
        <dbReference type="Proteomes" id="UP000255165"/>
    </source>
</evidence>
<comment type="caution">
    <text evidence="1">The sequence shown here is derived from an EMBL/GenBank/DDBJ whole genome shotgun (WGS) entry which is preliminary data.</text>
</comment>
<gene>
    <name evidence="1" type="ORF">DN412_33230</name>
</gene>
<protein>
    <submittedName>
        <fullName evidence="1">Uncharacterized protein</fullName>
    </submittedName>
</protein>
<evidence type="ECO:0000313" key="1">
    <source>
        <dbReference type="EMBL" id="RDK06083.1"/>
    </source>
</evidence>
<keyword evidence="2" id="KW-1185">Reference proteome</keyword>
<name>A0A370NKG9_9BURK</name>
<proteinExistence type="predicted"/>
<dbReference type="EMBL" id="QKWJ01000072">
    <property type="protein sequence ID" value="RDK06083.1"/>
    <property type="molecule type" value="Genomic_DNA"/>
</dbReference>
<organism evidence="1 2">
    <name type="scientific">Cupriavidus lacunae</name>
    <dbReference type="NCBI Taxonomy" id="2666307"/>
    <lineage>
        <taxon>Bacteria</taxon>
        <taxon>Pseudomonadati</taxon>
        <taxon>Pseudomonadota</taxon>
        <taxon>Betaproteobacteria</taxon>
        <taxon>Burkholderiales</taxon>
        <taxon>Burkholderiaceae</taxon>
        <taxon>Cupriavidus</taxon>
    </lineage>
</organism>
<sequence>MKTEDCTIAIGEGVATVKRRGTRGTTVANILGTVEADGIEVICLDRLVHGIFEDNLDGWCVGGAVTTLLSRPIGPRRPASR</sequence>